<feature type="compositionally biased region" description="Basic and acidic residues" evidence="1">
    <location>
        <begin position="9"/>
        <end position="27"/>
    </location>
</feature>
<dbReference type="Proteomes" id="UP000005697">
    <property type="component" value="Unassembled WGS sequence"/>
</dbReference>
<gene>
    <name evidence="2" type="ORF">HMPREF9141_0827</name>
</gene>
<sequence length="39" mass="4508">MVSSRQNRRMQDGGHTETGKHGNREGVSKYNYHFDNLTV</sequence>
<feature type="region of interest" description="Disordered" evidence="1">
    <location>
        <begin position="1"/>
        <end position="39"/>
    </location>
</feature>
<proteinExistence type="predicted"/>
<reference evidence="2 3" key="1">
    <citation type="submission" date="2011-01" db="EMBL/GenBank/DDBJ databases">
        <authorList>
            <person name="Muzny D."/>
            <person name="Qin X."/>
            <person name="Deng J."/>
            <person name="Jiang H."/>
            <person name="Liu Y."/>
            <person name="Qu J."/>
            <person name="Song X.-Z."/>
            <person name="Zhang L."/>
            <person name="Thornton R."/>
            <person name="Coyle M."/>
            <person name="Francisco L."/>
            <person name="Jackson L."/>
            <person name="Javaid M."/>
            <person name="Korchina V."/>
            <person name="Kovar C."/>
            <person name="Mata R."/>
            <person name="Mathew T."/>
            <person name="Ngo R."/>
            <person name="Nguyen L."/>
            <person name="Nguyen N."/>
            <person name="Okwuonu G."/>
            <person name="Ongeri F."/>
            <person name="Pham C."/>
            <person name="Simmons D."/>
            <person name="Wilczek-Boney K."/>
            <person name="Hale W."/>
            <person name="Jakkamsetti A."/>
            <person name="Pham P."/>
            <person name="Ruth R."/>
            <person name="San Lucas F."/>
            <person name="Warren J."/>
            <person name="Zhang J."/>
            <person name="Zhao Z."/>
            <person name="Zhou C."/>
            <person name="Zhu D."/>
            <person name="Lee S."/>
            <person name="Bess C."/>
            <person name="Blankenburg K."/>
            <person name="Forbes L."/>
            <person name="Fu Q."/>
            <person name="Gubbala S."/>
            <person name="Hirani K."/>
            <person name="Jayaseelan J.C."/>
            <person name="Lara F."/>
            <person name="Munidasa M."/>
            <person name="Palculict T."/>
            <person name="Patil S."/>
            <person name="Pu L.-L."/>
            <person name="Saada N."/>
            <person name="Tang L."/>
            <person name="Weissenberger G."/>
            <person name="Zhu Y."/>
            <person name="Hemphill L."/>
            <person name="Shang Y."/>
            <person name="Youmans B."/>
            <person name="Ayvaz T."/>
            <person name="Ross M."/>
            <person name="Santibanez J."/>
            <person name="Aqrawi P."/>
            <person name="Gross S."/>
            <person name="Joshi V."/>
            <person name="Fowler G."/>
            <person name="Nazareth L."/>
            <person name="Reid J."/>
            <person name="Worley K."/>
            <person name="Petrosino J."/>
            <person name="Highlander S."/>
            <person name="Gibbs R."/>
        </authorList>
    </citation>
    <scope>NUCLEOTIDE SEQUENCE [LARGE SCALE GENOMIC DNA]</scope>
    <source>
        <strain evidence="2 3">DSM 16608</strain>
    </source>
</reference>
<evidence type="ECO:0000313" key="2">
    <source>
        <dbReference type="EMBL" id="EGC20580.1"/>
    </source>
</evidence>
<keyword evidence="3" id="KW-1185">Reference proteome</keyword>
<dbReference type="EMBL" id="AEWX01000013">
    <property type="protein sequence ID" value="EGC20580.1"/>
    <property type="molecule type" value="Genomic_DNA"/>
</dbReference>
<accession>F0F5G1</accession>
<name>F0F5G1_9BACT</name>
<organism evidence="2 3">
    <name type="scientific">Prevotella multiformis DSM 16608</name>
    <dbReference type="NCBI Taxonomy" id="888743"/>
    <lineage>
        <taxon>Bacteria</taxon>
        <taxon>Pseudomonadati</taxon>
        <taxon>Bacteroidota</taxon>
        <taxon>Bacteroidia</taxon>
        <taxon>Bacteroidales</taxon>
        <taxon>Prevotellaceae</taxon>
        <taxon>Prevotella</taxon>
    </lineage>
</organism>
<comment type="caution">
    <text evidence="2">The sequence shown here is derived from an EMBL/GenBank/DDBJ whole genome shotgun (WGS) entry which is preliminary data.</text>
</comment>
<dbReference type="HOGENOM" id="CLU_3314711_0_0_10"/>
<evidence type="ECO:0000256" key="1">
    <source>
        <dbReference type="SAM" id="MobiDB-lite"/>
    </source>
</evidence>
<protein>
    <submittedName>
        <fullName evidence="2">Uncharacterized protein</fullName>
    </submittedName>
</protein>
<evidence type="ECO:0000313" key="3">
    <source>
        <dbReference type="Proteomes" id="UP000005697"/>
    </source>
</evidence>
<dbReference type="AlphaFoldDB" id="F0F5G1"/>